<dbReference type="Pfam" id="PF13527">
    <property type="entry name" value="Acetyltransf_9"/>
    <property type="match status" value="1"/>
</dbReference>
<accession>A0A0S8GCH5</accession>
<dbReference type="Proteomes" id="UP000051096">
    <property type="component" value="Unassembled WGS sequence"/>
</dbReference>
<dbReference type="EMBL" id="LJUO01000081">
    <property type="protein sequence ID" value="KPK70742.1"/>
    <property type="molecule type" value="Genomic_DNA"/>
</dbReference>
<dbReference type="InterPro" id="IPR016181">
    <property type="entry name" value="Acyl_CoA_acyltransferase"/>
</dbReference>
<dbReference type="Gene3D" id="3.30.1050.10">
    <property type="entry name" value="SCP2 sterol-binding domain"/>
    <property type="match status" value="1"/>
</dbReference>
<sequence length="417" mass="48092">MSTISYLRRKDFEQFIDIVVQAYPGFRETTEEQKRKFIKRCVTEQRESPTENYYGLYRNKKLLGGMLLHDFVMTFGSLQIPTGGVGLVAVDLLHKKEKVCKELITYFLEHYAKKNTFMSALHPFRPDFYRKMGFGYGTKINMYTVKPAHLPRGQSKAHITQLTKRDIPRLLACHNRYAAKTHGMFQRSSRYMQRIMEQGTKYCVGYKKRDTVLGYLLFSFTPHVTGNFVSNNLHVHEFVYENPAVLSELFTFLHTQADQVTAIEYATHDENFHFVPSDPRDGTDRMIVPLYHTSNEQGIGVMYRVISLKGLFKQLAQHNFNNQSCALKITLRDTFFQENSGSTIVDFVDGKPQIKKRATYTTEITLDVSDFSSLIMGGVDFSTLQQYGLASISNTRHTATVDRLFRVPSKPVCMTRF</sequence>
<dbReference type="PANTHER" id="PTHR37817:SF1">
    <property type="entry name" value="N-ACETYLTRANSFERASE EIS"/>
    <property type="match status" value="1"/>
</dbReference>
<dbReference type="Gene3D" id="3.40.630.30">
    <property type="match status" value="2"/>
</dbReference>
<evidence type="ECO:0000259" key="1">
    <source>
        <dbReference type="PROSITE" id="PS51186"/>
    </source>
</evidence>
<dbReference type="InterPro" id="IPR036527">
    <property type="entry name" value="SCP2_sterol-bd_dom_sf"/>
</dbReference>
<reference evidence="2 3" key="1">
    <citation type="journal article" date="2015" name="Microbiome">
        <title>Genomic resolution of linkages in carbon, nitrogen, and sulfur cycling among widespread estuary sediment bacteria.</title>
        <authorList>
            <person name="Baker B.J."/>
            <person name="Lazar C.S."/>
            <person name="Teske A.P."/>
            <person name="Dick G.J."/>
        </authorList>
    </citation>
    <scope>NUCLEOTIDE SEQUENCE [LARGE SCALE GENOMIC DNA]</scope>
    <source>
        <strain evidence="2">SM23_60</strain>
    </source>
</reference>
<dbReference type="SUPFAM" id="SSF55718">
    <property type="entry name" value="SCP-like"/>
    <property type="match status" value="1"/>
</dbReference>
<feature type="domain" description="N-acetyltransferase" evidence="1">
    <location>
        <begin position="2"/>
        <end position="157"/>
    </location>
</feature>
<name>A0A0S8GCH5_UNCW3</name>
<gene>
    <name evidence="2" type="ORF">AMJ87_08380</name>
</gene>
<dbReference type="GO" id="GO:0034069">
    <property type="term" value="F:aminoglycoside N-acetyltransferase activity"/>
    <property type="evidence" value="ECO:0007669"/>
    <property type="project" value="TreeGrafter"/>
</dbReference>
<dbReference type="PROSITE" id="PS51186">
    <property type="entry name" value="GNAT"/>
    <property type="match status" value="1"/>
</dbReference>
<dbReference type="InterPro" id="IPR051554">
    <property type="entry name" value="Acetyltransferase_Eis"/>
</dbReference>
<dbReference type="SUPFAM" id="SSF55729">
    <property type="entry name" value="Acyl-CoA N-acyltransferases (Nat)"/>
    <property type="match status" value="1"/>
</dbReference>
<dbReference type="PANTHER" id="PTHR37817">
    <property type="entry name" value="N-ACETYLTRANSFERASE EIS"/>
    <property type="match status" value="1"/>
</dbReference>
<dbReference type="AlphaFoldDB" id="A0A0S8GCH5"/>
<dbReference type="InterPro" id="IPR041380">
    <property type="entry name" value="Acetyltransf_17"/>
</dbReference>
<evidence type="ECO:0000313" key="2">
    <source>
        <dbReference type="EMBL" id="KPK70742.1"/>
    </source>
</evidence>
<dbReference type="Pfam" id="PF17668">
    <property type="entry name" value="Acetyltransf_17"/>
    <property type="match status" value="1"/>
</dbReference>
<dbReference type="PATRIC" id="fig|1703780.3.peg.543"/>
<comment type="caution">
    <text evidence="2">The sequence shown here is derived from an EMBL/GenBank/DDBJ whole genome shotgun (WGS) entry which is preliminary data.</text>
</comment>
<organism evidence="2 3">
    <name type="scientific">candidate division WOR_3 bacterium SM23_60</name>
    <dbReference type="NCBI Taxonomy" id="1703780"/>
    <lineage>
        <taxon>Bacteria</taxon>
        <taxon>Bacteria division WOR-3</taxon>
    </lineage>
</organism>
<proteinExistence type="predicted"/>
<dbReference type="InterPro" id="IPR025559">
    <property type="entry name" value="Eis_dom"/>
</dbReference>
<dbReference type="Pfam" id="PF13530">
    <property type="entry name" value="SCP2_2"/>
    <property type="match status" value="1"/>
</dbReference>
<evidence type="ECO:0000313" key="3">
    <source>
        <dbReference type="Proteomes" id="UP000051096"/>
    </source>
</evidence>
<dbReference type="GO" id="GO:0030649">
    <property type="term" value="P:aminoglycoside antibiotic catabolic process"/>
    <property type="evidence" value="ECO:0007669"/>
    <property type="project" value="TreeGrafter"/>
</dbReference>
<dbReference type="InterPro" id="IPR000182">
    <property type="entry name" value="GNAT_dom"/>
</dbReference>
<protein>
    <recommendedName>
        <fullName evidence="1">N-acetyltransferase domain-containing protein</fullName>
    </recommendedName>
</protein>